<accession>A0A5E8HHJ8</accession>
<evidence type="ECO:0000313" key="1">
    <source>
        <dbReference type="EMBL" id="EOQ90775.1"/>
    </source>
</evidence>
<evidence type="ECO:0008006" key="3">
    <source>
        <dbReference type="Google" id="ProtNLM"/>
    </source>
</evidence>
<proteinExistence type="predicted"/>
<evidence type="ECO:0000313" key="2">
    <source>
        <dbReference type="Proteomes" id="UP000013996"/>
    </source>
</evidence>
<dbReference type="EMBL" id="AOGX02000003">
    <property type="protein sequence ID" value="EOQ90775.1"/>
    <property type="molecule type" value="Genomic_DNA"/>
</dbReference>
<comment type="caution">
    <text evidence="1">The sequence shown here is derived from an EMBL/GenBank/DDBJ whole genome shotgun (WGS) entry which is preliminary data.</text>
</comment>
<dbReference type="Proteomes" id="UP000013996">
    <property type="component" value="Unassembled WGS sequence"/>
</dbReference>
<organism evidence="1 2">
    <name type="scientific">Leptospira yanagawae serovar Saopaulo str. Sao Paulo = ATCC 700523</name>
    <dbReference type="NCBI Taxonomy" id="1249483"/>
    <lineage>
        <taxon>Bacteria</taxon>
        <taxon>Pseudomonadati</taxon>
        <taxon>Spirochaetota</taxon>
        <taxon>Spirochaetia</taxon>
        <taxon>Leptospirales</taxon>
        <taxon>Leptospiraceae</taxon>
        <taxon>Leptospira</taxon>
    </lineage>
</organism>
<dbReference type="STRING" id="1249483.LEP1GSC202_0370"/>
<protein>
    <recommendedName>
        <fullName evidence="3">Integrase core domain protein</fullName>
    </recommendedName>
</protein>
<name>A0A5E8HHJ8_9LEPT</name>
<reference evidence="1 2" key="1">
    <citation type="submission" date="2013-04" db="EMBL/GenBank/DDBJ databases">
        <authorList>
            <person name="Harkins D.M."/>
            <person name="Durkin A.S."/>
            <person name="Brinkac L.M."/>
            <person name="Haft D.H."/>
            <person name="Selengut J.D."/>
            <person name="Sanka R."/>
            <person name="DePew J."/>
            <person name="Purushe J."/>
            <person name="Hartskeerl R.A."/>
            <person name="Ahmed A."/>
            <person name="van der Linden H."/>
            <person name="Goris M.G.A."/>
            <person name="Vinetz J.M."/>
            <person name="Sutton G.G."/>
            <person name="Nierman W.C."/>
            <person name="Fouts D.E."/>
        </authorList>
    </citation>
    <scope>NUCLEOTIDE SEQUENCE [LARGE SCALE GENOMIC DNA]</scope>
    <source>
        <strain evidence="1 2">Sao Paulo</strain>
    </source>
</reference>
<dbReference type="AlphaFoldDB" id="A0A5E8HHJ8"/>
<gene>
    <name evidence="1" type="ORF">LEP1GSC202_0370</name>
</gene>
<sequence>MHHHTRGVPLPKNSNEVWSMDFVFERTIDGRKQRILTGIDHLTRENTILQAVVLLFVRKVDQIFKHPRKTSKSYLFWIMEQNLHPKLPEMGRR</sequence>